<evidence type="ECO:0000256" key="1">
    <source>
        <dbReference type="SAM" id="Phobius"/>
    </source>
</evidence>
<dbReference type="InterPro" id="IPR035197">
    <property type="entry name" value="DUF5313"/>
</dbReference>
<protein>
    <submittedName>
        <fullName evidence="2">DUF5313 family protein</fullName>
    </submittedName>
</protein>
<feature type="transmembrane region" description="Helical" evidence="1">
    <location>
        <begin position="69"/>
        <end position="87"/>
    </location>
</feature>
<keyword evidence="1" id="KW-0812">Transmembrane</keyword>
<sequence>MSGVVRDRPGPLRWLWYAIGGRLPDRFRHWVLWDLSCQTWVFRHLARSLVLLAPWWLLMFVPGPLSLRLSMVALAYITGLYFAMSFMEHASERRLVKHGYPAGLNRRIREEAEPHDRAEVVAMYAAFHDERYDP</sequence>
<gene>
    <name evidence="2" type="ORF">GPZ80_15320</name>
</gene>
<evidence type="ECO:0000313" key="3">
    <source>
        <dbReference type="Proteomes" id="UP000734823"/>
    </source>
</evidence>
<keyword evidence="1" id="KW-0472">Membrane</keyword>
<comment type="caution">
    <text evidence="2">The sequence shown here is derived from an EMBL/GenBank/DDBJ whole genome shotgun (WGS) entry which is preliminary data.</text>
</comment>
<proteinExistence type="predicted"/>
<keyword evidence="3" id="KW-1185">Reference proteome</keyword>
<dbReference type="RefSeq" id="WP_187221038.1">
    <property type="nucleotide sequence ID" value="NZ_JABVED010000008.1"/>
</dbReference>
<keyword evidence="1" id="KW-1133">Transmembrane helix</keyword>
<dbReference type="Proteomes" id="UP000734823">
    <property type="component" value="Unassembled WGS sequence"/>
</dbReference>
<dbReference type="Pfam" id="PF17240">
    <property type="entry name" value="DUF5313"/>
    <property type="match status" value="1"/>
</dbReference>
<organism evidence="2 3">
    <name type="scientific">Actinokineospora xionganensis</name>
    <dbReference type="NCBI Taxonomy" id="2684470"/>
    <lineage>
        <taxon>Bacteria</taxon>
        <taxon>Bacillati</taxon>
        <taxon>Actinomycetota</taxon>
        <taxon>Actinomycetes</taxon>
        <taxon>Pseudonocardiales</taxon>
        <taxon>Pseudonocardiaceae</taxon>
        <taxon>Actinokineospora</taxon>
    </lineage>
</organism>
<reference evidence="2 3" key="1">
    <citation type="submission" date="2020-06" db="EMBL/GenBank/DDBJ databases">
        <title>Actinokineospora xiongansis sp. nov., isolated from soil of Baiyangdian.</title>
        <authorList>
            <person name="Zhang X."/>
        </authorList>
    </citation>
    <scope>NUCLEOTIDE SEQUENCE [LARGE SCALE GENOMIC DNA]</scope>
    <source>
        <strain evidence="2 3">HBU206404</strain>
    </source>
</reference>
<accession>A0ABR7L773</accession>
<dbReference type="EMBL" id="JABVED010000008">
    <property type="protein sequence ID" value="MBC6448544.1"/>
    <property type="molecule type" value="Genomic_DNA"/>
</dbReference>
<name>A0ABR7L773_9PSEU</name>
<evidence type="ECO:0000313" key="2">
    <source>
        <dbReference type="EMBL" id="MBC6448544.1"/>
    </source>
</evidence>